<name>A0A517R9P7_9PLAN</name>
<dbReference type="AlphaFoldDB" id="A0A517R9P7"/>
<dbReference type="Proteomes" id="UP000317171">
    <property type="component" value="Chromosome"/>
</dbReference>
<dbReference type="GO" id="GO:0005737">
    <property type="term" value="C:cytoplasm"/>
    <property type="evidence" value="ECO:0007669"/>
    <property type="project" value="TreeGrafter"/>
</dbReference>
<dbReference type="EMBL" id="CP036269">
    <property type="protein sequence ID" value="QDT40606.1"/>
    <property type="molecule type" value="Genomic_DNA"/>
</dbReference>
<dbReference type="OrthoDB" id="9808822at2"/>
<protein>
    <submittedName>
        <fullName evidence="2">Signal recognition particle protein Srp54</fullName>
    </submittedName>
</protein>
<dbReference type="KEGG" id="gaz:Pan241w_06640"/>
<sequence>MSHQIKFIMVGGFLGAGKTTTLGRLAKYYADQGLNVGVVTNDQAADLVDTNALRSQGLHVGEVAGACFCCHFNALMETIEELGSKSKPDVILAEPVGSCTDLVATVIQPIKRLFDAEFTIHPYAVLMKPSHGRKILKNETGSGFSPKAAYILRKQMEEADLILINRIDELTTEEVDELTGLIDENFPGTPVLRTSALTGEGFEGLVEFLEQEGDFGSKVLDIDYDIYAEGEAELGWLNSSVRLTSETSFSLDQLLLDVITQLQASFKEQGVETAHLKTIGLWEGFFGVANLVSNDSEPKLSLASDCTVNEVDLIVNARVACDPESLTEQVTQVLQNCAKALNAKLEIRQTQSFRPGRPVPTHRYAAPQ</sequence>
<feature type="domain" description="CobW/HypB/UreG nucleotide-binding" evidence="1">
    <location>
        <begin position="8"/>
        <end position="184"/>
    </location>
</feature>
<organism evidence="2 3">
    <name type="scientific">Gimesia alba</name>
    <dbReference type="NCBI Taxonomy" id="2527973"/>
    <lineage>
        <taxon>Bacteria</taxon>
        <taxon>Pseudomonadati</taxon>
        <taxon>Planctomycetota</taxon>
        <taxon>Planctomycetia</taxon>
        <taxon>Planctomycetales</taxon>
        <taxon>Planctomycetaceae</taxon>
        <taxon>Gimesia</taxon>
    </lineage>
</organism>
<evidence type="ECO:0000313" key="2">
    <source>
        <dbReference type="EMBL" id="QDT40606.1"/>
    </source>
</evidence>
<dbReference type="PANTHER" id="PTHR13748">
    <property type="entry name" value="COBW-RELATED"/>
    <property type="match status" value="1"/>
</dbReference>
<dbReference type="InterPro" id="IPR027417">
    <property type="entry name" value="P-loop_NTPase"/>
</dbReference>
<evidence type="ECO:0000313" key="3">
    <source>
        <dbReference type="Proteomes" id="UP000317171"/>
    </source>
</evidence>
<accession>A0A517R9P7</accession>
<dbReference type="SUPFAM" id="SSF52540">
    <property type="entry name" value="P-loop containing nucleoside triphosphate hydrolases"/>
    <property type="match status" value="1"/>
</dbReference>
<dbReference type="PANTHER" id="PTHR13748:SF62">
    <property type="entry name" value="COBW DOMAIN-CONTAINING PROTEIN"/>
    <property type="match status" value="1"/>
</dbReference>
<dbReference type="RefSeq" id="WP_145210847.1">
    <property type="nucleotide sequence ID" value="NZ_CP036269.1"/>
</dbReference>
<dbReference type="InterPro" id="IPR003495">
    <property type="entry name" value="CobW/HypB/UreG_nucleotide-bd"/>
</dbReference>
<dbReference type="InterPro" id="IPR051316">
    <property type="entry name" value="Zinc-reg_GTPase_activator"/>
</dbReference>
<reference evidence="2 3" key="1">
    <citation type="submission" date="2019-02" db="EMBL/GenBank/DDBJ databases">
        <title>Deep-cultivation of Planctomycetes and their phenomic and genomic characterization uncovers novel biology.</title>
        <authorList>
            <person name="Wiegand S."/>
            <person name="Jogler M."/>
            <person name="Boedeker C."/>
            <person name="Pinto D."/>
            <person name="Vollmers J."/>
            <person name="Rivas-Marin E."/>
            <person name="Kohn T."/>
            <person name="Peeters S.H."/>
            <person name="Heuer A."/>
            <person name="Rast P."/>
            <person name="Oberbeckmann S."/>
            <person name="Bunk B."/>
            <person name="Jeske O."/>
            <person name="Meyerdierks A."/>
            <person name="Storesund J.E."/>
            <person name="Kallscheuer N."/>
            <person name="Luecker S."/>
            <person name="Lage O.M."/>
            <person name="Pohl T."/>
            <person name="Merkel B.J."/>
            <person name="Hornburger P."/>
            <person name="Mueller R.-W."/>
            <person name="Bruemmer F."/>
            <person name="Labrenz M."/>
            <person name="Spormann A.M."/>
            <person name="Op den Camp H."/>
            <person name="Overmann J."/>
            <person name="Amann R."/>
            <person name="Jetten M.S.M."/>
            <person name="Mascher T."/>
            <person name="Medema M.H."/>
            <person name="Devos D.P."/>
            <person name="Kaster A.-K."/>
            <person name="Ovreas L."/>
            <person name="Rohde M."/>
            <person name="Galperin M.Y."/>
            <person name="Jogler C."/>
        </authorList>
    </citation>
    <scope>NUCLEOTIDE SEQUENCE [LARGE SCALE GENOMIC DNA]</scope>
    <source>
        <strain evidence="2 3">Pan241w</strain>
    </source>
</reference>
<dbReference type="Pfam" id="PF02492">
    <property type="entry name" value="cobW"/>
    <property type="match status" value="1"/>
</dbReference>
<dbReference type="Gene3D" id="3.40.50.300">
    <property type="entry name" value="P-loop containing nucleotide triphosphate hydrolases"/>
    <property type="match status" value="1"/>
</dbReference>
<keyword evidence="3" id="KW-1185">Reference proteome</keyword>
<gene>
    <name evidence="2" type="ORF">Pan241w_06640</name>
</gene>
<proteinExistence type="predicted"/>
<evidence type="ECO:0000259" key="1">
    <source>
        <dbReference type="Pfam" id="PF02492"/>
    </source>
</evidence>